<feature type="compositionally biased region" description="Basic and acidic residues" evidence="6">
    <location>
        <begin position="202"/>
        <end position="212"/>
    </location>
</feature>
<feature type="region of interest" description="Disordered" evidence="6">
    <location>
        <begin position="264"/>
        <end position="299"/>
    </location>
</feature>
<dbReference type="EMBL" id="CP037423">
    <property type="protein sequence ID" value="QDV47039.1"/>
    <property type="molecule type" value="Genomic_DNA"/>
</dbReference>
<protein>
    <submittedName>
        <fullName evidence="8">Outer membrane efflux protein</fullName>
    </submittedName>
</protein>
<keyword evidence="2" id="KW-1134">Transmembrane beta strand</keyword>
<dbReference type="GO" id="GO:1990281">
    <property type="term" value="C:efflux pump complex"/>
    <property type="evidence" value="ECO:0007669"/>
    <property type="project" value="TreeGrafter"/>
</dbReference>
<feature type="compositionally biased region" description="Basic and acidic residues" evidence="6">
    <location>
        <begin position="264"/>
        <end position="276"/>
    </location>
</feature>
<organism evidence="8 9">
    <name type="scientific">Stieleria neptunia</name>
    <dbReference type="NCBI Taxonomy" id="2527979"/>
    <lineage>
        <taxon>Bacteria</taxon>
        <taxon>Pseudomonadati</taxon>
        <taxon>Planctomycetota</taxon>
        <taxon>Planctomycetia</taxon>
        <taxon>Pirellulales</taxon>
        <taxon>Pirellulaceae</taxon>
        <taxon>Stieleria</taxon>
    </lineage>
</organism>
<feature type="region of interest" description="Disordered" evidence="6">
    <location>
        <begin position="166"/>
        <end position="233"/>
    </location>
</feature>
<dbReference type="AlphaFoldDB" id="A0A518I1Q2"/>
<evidence type="ECO:0000256" key="3">
    <source>
        <dbReference type="ARBA" id="ARBA00022692"/>
    </source>
</evidence>
<comment type="subcellular location">
    <subcellularLocation>
        <location evidence="1">Cell outer membrane</location>
    </subcellularLocation>
</comment>
<dbReference type="PANTHER" id="PTHR30026">
    <property type="entry name" value="OUTER MEMBRANE PROTEIN TOLC"/>
    <property type="match status" value="1"/>
</dbReference>
<evidence type="ECO:0000256" key="5">
    <source>
        <dbReference type="ARBA" id="ARBA00023237"/>
    </source>
</evidence>
<evidence type="ECO:0000256" key="4">
    <source>
        <dbReference type="ARBA" id="ARBA00023136"/>
    </source>
</evidence>
<dbReference type="OrthoDB" id="238432at2"/>
<keyword evidence="5" id="KW-0998">Cell outer membrane</keyword>
<reference evidence="8 9" key="1">
    <citation type="submission" date="2019-03" db="EMBL/GenBank/DDBJ databases">
        <title>Deep-cultivation of Planctomycetes and their phenomic and genomic characterization uncovers novel biology.</title>
        <authorList>
            <person name="Wiegand S."/>
            <person name="Jogler M."/>
            <person name="Boedeker C."/>
            <person name="Pinto D."/>
            <person name="Vollmers J."/>
            <person name="Rivas-Marin E."/>
            <person name="Kohn T."/>
            <person name="Peeters S.H."/>
            <person name="Heuer A."/>
            <person name="Rast P."/>
            <person name="Oberbeckmann S."/>
            <person name="Bunk B."/>
            <person name="Jeske O."/>
            <person name="Meyerdierks A."/>
            <person name="Storesund J.E."/>
            <person name="Kallscheuer N."/>
            <person name="Luecker S."/>
            <person name="Lage O.M."/>
            <person name="Pohl T."/>
            <person name="Merkel B.J."/>
            <person name="Hornburger P."/>
            <person name="Mueller R.-W."/>
            <person name="Bruemmer F."/>
            <person name="Labrenz M."/>
            <person name="Spormann A.M."/>
            <person name="Op den Camp H."/>
            <person name="Overmann J."/>
            <person name="Amann R."/>
            <person name="Jetten M.S.M."/>
            <person name="Mascher T."/>
            <person name="Medema M.H."/>
            <person name="Devos D.P."/>
            <person name="Kaster A.-K."/>
            <person name="Ovreas L."/>
            <person name="Rohde M."/>
            <person name="Galperin M.Y."/>
            <person name="Jogler C."/>
        </authorList>
    </citation>
    <scope>NUCLEOTIDE SEQUENCE [LARGE SCALE GENOMIC DNA]</scope>
    <source>
        <strain evidence="8 9">Enr13</strain>
    </source>
</reference>
<evidence type="ECO:0000313" key="8">
    <source>
        <dbReference type="EMBL" id="QDV47039.1"/>
    </source>
</evidence>
<dbReference type="PANTHER" id="PTHR30026:SF20">
    <property type="entry name" value="OUTER MEMBRANE PROTEIN TOLC"/>
    <property type="match status" value="1"/>
</dbReference>
<evidence type="ECO:0000313" key="9">
    <source>
        <dbReference type="Proteomes" id="UP000319004"/>
    </source>
</evidence>
<keyword evidence="3 7" id="KW-0812">Transmembrane</keyword>
<dbReference type="Proteomes" id="UP000319004">
    <property type="component" value="Chromosome"/>
</dbReference>
<evidence type="ECO:0000256" key="7">
    <source>
        <dbReference type="SAM" id="Phobius"/>
    </source>
</evidence>
<gene>
    <name evidence="8" type="ORF">Enr13x_69480</name>
</gene>
<accession>A0A518I1Q2</accession>
<name>A0A518I1Q2_9BACT</name>
<dbReference type="GO" id="GO:0009279">
    <property type="term" value="C:cell outer membrane"/>
    <property type="evidence" value="ECO:0007669"/>
    <property type="project" value="UniProtKB-SubCell"/>
</dbReference>
<evidence type="ECO:0000256" key="1">
    <source>
        <dbReference type="ARBA" id="ARBA00004442"/>
    </source>
</evidence>
<dbReference type="KEGG" id="snep:Enr13x_69480"/>
<dbReference type="GO" id="GO:0015288">
    <property type="term" value="F:porin activity"/>
    <property type="evidence" value="ECO:0007669"/>
    <property type="project" value="TreeGrafter"/>
</dbReference>
<dbReference type="GO" id="GO:0015562">
    <property type="term" value="F:efflux transmembrane transporter activity"/>
    <property type="evidence" value="ECO:0007669"/>
    <property type="project" value="InterPro"/>
</dbReference>
<keyword evidence="9" id="KW-1185">Reference proteome</keyword>
<dbReference type="SUPFAM" id="SSF56954">
    <property type="entry name" value="Outer membrane efflux proteins (OEP)"/>
    <property type="match status" value="2"/>
</dbReference>
<proteinExistence type="predicted"/>
<feature type="compositionally biased region" description="Acidic residues" evidence="6">
    <location>
        <begin position="283"/>
        <end position="293"/>
    </location>
</feature>
<keyword evidence="4 7" id="KW-0472">Membrane</keyword>
<dbReference type="Gene3D" id="1.20.1600.10">
    <property type="entry name" value="Outer membrane efflux proteins (OEP)"/>
    <property type="match status" value="2"/>
</dbReference>
<keyword evidence="7" id="KW-1133">Transmembrane helix</keyword>
<dbReference type="InterPro" id="IPR051906">
    <property type="entry name" value="TolC-like"/>
</dbReference>
<evidence type="ECO:0000256" key="6">
    <source>
        <dbReference type="SAM" id="MobiDB-lite"/>
    </source>
</evidence>
<sequence length="1080" mass="120190">MILPKGLSFSRRGVSVLFRNPIFLCFTLLVAASVSVITGCSRKYYRTQADRDVAVIYAEKRAEEACTLPPLAGIDVDPRSRFFDPSPDDCPALPVPEPQLFGYALPELVTGDPHLAPRRSDLETDDEVQELPAPDAESLELGPLAGLEIEFEPGAEITKTKAAIVRSTSPRSARPSYLEGDVKTAGPASGRVTTGLDATDVSDARPGSREDVDPTGAILLTSGEAPEPVEGAGVDSATGEMALVMPRSADAVTAEVRLAELIRENEQADGERHGDELSLDGADAGDDPDWDPTEDNRSDTEQLRIVPIPQQFWEQLPETCVPRMLEFESVREEFRRSYPEVTSGGMAGMLSDAPRLTLPMITELASLNNRAIQTQKERLYRAALVLSAQRYEYVIRPRRRGNGSAATYTHVRLDSTTRNGLVVPTETGVQATTAMAGQFLASFANSVVFTFNGPQGFAADIGSDLVFDFQQTIFQRDVVFEGLTRAERNVIYVARDLIRAQRALFVDLATDYYQLLLTYRAIEISSQDYFSNLRAFLQGRAEYLQAGRIPRVQVDQFEQNALGSRSSLVGDCNSLESALDRLKLRIGLPPEMPLNLNLEELESLTTSDELTVTRQLVMRTRQTLLDAAQTRLGDRDAAVNGATVLINRLRETLRVRRKIEGITEESQAERETEQLGLRLALLEARLQSDQMESIRSRELKSDLPPAPLIQFARTIDLVESKLSQAERAALLRENLDLENDVADAVEVDQLDERFRKLRRQWDSAIESRELDRLPDLVEAANELLEVTNALTTKLVGDLLPADGIEFENVIVQTVADTVALVDRVETSDVGGLDEVEVDENSAMLLALYQRYDLMNQRGELADDRRQIKLAADDLKAILDVRATQTLSTFRSEEGLVDFTADGGTTRLGLSLDTPLNRRLERNTYRAALIDYQAGRRALIELEDQIKLAVREDLRQLRLQRNQYEISVARAALAYERVVSTRLQLRLAVGNVVARDFLEAQQAFTSALNSVARDHISFIRGRIELFFDTESIRLDANGYWSGGQDESLELPPLPDFYDANPNPYGRLPARVRYSDEVRQNH</sequence>
<evidence type="ECO:0000256" key="2">
    <source>
        <dbReference type="ARBA" id="ARBA00022452"/>
    </source>
</evidence>
<feature type="transmembrane region" description="Helical" evidence="7">
    <location>
        <begin position="21"/>
        <end position="39"/>
    </location>
</feature>